<dbReference type="HOGENOM" id="CLU_014785_0_1_6"/>
<keyword evidence="2" id="KW-0378">Hydrolase</keyword>
<proteinExistence type="inferred from homology"/>
<evidence type="ECO:0000313" key="6">
    <source>
        <dbReference type="EMBL" id="ACL71358.1"/>
    </source>
</evidence>
<keyword evidence="2" id="KW-0720">Serine protease</keyword>
<evidence type="ECO:0000256" key="3">
    <source>
        <dbReference type="SAM" id="Coils"/>
    </source>
</evidence>
<keyword evidence="3" id="KW-0175">Coiled coil</keyword>
<dbReference type="GO" id="GO:0006508">
    <property type="term" value="P:proteolysis"/>
    <property type="evidence" value="ECO:0007669"/>
    <property type="project" value="UniProtKB-KW"/>
</dbReference>
<feature type="domain" description="Lon proteolytic" evidence="5">
    <location>
        <begin position="593"/>
        <end position="788"/>
    </location>
</feature>
<dbReference type="Gene3D" id="3.30.230.10">
    <property type="match status" value="1"/>
</dbReference>
<feature type="active site" evidence="2">
    <location>
        <position position="683"/>
    </location>
</feature>
<dbReference type="KEGG" id="tgr:Tgr7_0259"/>
<dbReference type="Gene3D" id="1.10.8.60">
    <property type="match status" value="1"/>
</dbReference>
<evidence type="ECO:0000256" key="4">
    <source>
        <dbReference type="SAM" id="MobiDB-lite"/>
    </source>
</evidence>
<dbReference type="InterPro" id="IPR041699">
    <property type="entry name" value="AAA_32"/>
</dbReference>
<dbReference type="Pfam" id="PF20437">
    <property type="entry name" value="LonC_helical"/>
    <property type="match status" value="1"/>
</dbReference>
<reference evidence="6 7" key="1">
    <citation type="journal article" date="2011" name="Stand. Genomic Sci.">
        <title>Complete genome sequence of 'Thioalkalivibrio sulfidophilus' HL-EbGr7.</title>
        <authorList>
            <person name="Muyzer G."/>
            <person name="Sorokin D.Y."/>
            <person name="Mavromatis K."/>
            <person name="Lapidus A."/>
            <person name="Clum A."/>
            <person name="Ivanova N."/>
            <person name="Pati A."/>
            <person name="d'Haeseleer P."/>
            <person name="Woyke T."/>
            <person name="Kyrpides N.C."/>
        </authorList>
    </citation>
    <scope>NUCLEOTIDE SEQUENCE [LARGE SCALE GENOMIC DNA]</scope>
    <source>
        <strain evidence="6 7">HL-EbGR7</strain>
    </source>
</reference>
<dbReference type="Pfam" id="PF05362">
    <property type="entry name" value="Lon_C"/>
    <property type="match status" value="1"/>
</dbReference>
<evidence type="ECO:0000256" key="1">
    <source>
        <dbReference type="ARBA" id="ARBA00022670"/>
    </source>
</evidence>
<dbReference type="SUPFAM" id="SSF52540">
    <property type="entry name" value="P-loop containing nucleoside triphosphate hydrolases"/>
    <property type="match status" value="1"/>
</dbReference>
<evidence type="ECO:0000256" key="2">
    <source>
        <dbReference type="PROSITE-ProRule" id="PRU01122"/>
    </source>
</evidence>
<dbReference type="InterPro" id="IPR046844">
    <property type="entry name" value="Lon-like_helical"/>
</dbReference>
<dbReference type="PANTHER" id="PTHR10046">
    <property type="entry name" value="ATP DEPENDENT LON PROTEASE FAMILY MEMBER"/>
    <property type="match status" value="1"/>
</dbReference>
<dbReference type="Proteomes" id="UP000002383">
    <property type="component" value="Chromosome"/>
</dbReference>
<dbReference type="InterPro" id="IPR014721">
    <property type="entry name" value="Ribsml_uS5_D2-typ_fold_subgr"/>
</dbReference>
<dbReference type="eggNOG" id="COG1067">
    <property type="taxonomic scope" value="Bacteria"/>
</dbReference>
<dbReference type="GO" id="GO:0004176">
    <property type="term" value="F:ATP-dependent peptidase activity"/>
    <property type="evidence" value="ECO:0007669"/>
    <property type="project" value="UniProtKB-UniRule"/>
</dbReference>
<dbReference type="STRING" id="396588.Tgr7_0259"/>
<feature type="active site" evidence="2">
    <location>
        <position position="726"/>
    </location>
</feature>
<dbReference type="PROSITE" id="PS51786">
    <property type="entry name" value="LON_PROTEOLYTIC"/>
    <property type="match status" value="1"/>
</dbReference>
<dbReference type="EMBL" id="CP001339">
    <property type="protein sequence ID" value="ACL71358.1"/>
    <property type="molecule type" value="Genomic_DNA"/>
</dbReference>
<dbReference type="PRINTS" id="PR00830">
    <property type="entry name" value="ENDOLAPTASE"/>
</dbReference>
<dbReference type="GO" id="GO:0030163">
    <property type="term" value="P:protein catabolic process"/>
    <property type="evidence" value="ECO:0007669"/>
    <property type="project" value="InterPro"/>
</dbReference>
<feature type="region of interest" description="Disordered" evidence="4">
    <location>
        <begin position="1"/>
        <end position="33"/>
    </location>
</feature>
<dbReference type="InterPro" id="IPR020568">
    <property type="entry name" value="Ribosomal_Su5_D2-typ_SF"/>
</dbReference>
<keyword evidence="7" id="KW-1185">Reference proteome</keyword>
<dbReference type="EC" id="3.4.21.53" evidence="2"/>
<evidence type="ECO:0000313" key="7">
    <source>
        <dbReference type="Proteomes" id="UP000002383"/>
    </source>
</evidence>
<dbReference type="GO" id="GO:0004252">
    <property type="term" value="F:serine-type endopeptidase activity"/>
    <property type="evidence" value="ECO:0007669"/>
    <property type="project" value="UniProtKB-UniRule"/>
</dbReference>
<dbReference type="InterPro" id="IPR027417">
    <property type="entry name" value="P-loop_NTPase"/>
</dbReference>
<dbReference type="InterPro" id="IPR027065">
    <property type="entry name" value="Lon_Prtase"/>
</dbReference>
<accession>B8GU75</accession>
<dbReference type="Gene3D" id="3.40.50.300">
    <property type="entry name" value="P-loop containing nucleotide triphosphate hydrolases"/>
    <property type="match status" value="2"/>
</dbReference>
<evidence type="ECO:0000259" key="5">
    <source>
        <dbReference type="PROSITE" id="PS51786"/>
    </source>
</evidence>
<dbReference type="GO" id="GO:0005524">
    <property type="term" value="F:ATP binding"/>
    <property type="evidence" value="ECO:0007669"/>
    <property type="project" value="InterPro"/>
</dbReference>
<dbReference type="Pfam" id="PF13654">
    <property type="entry name" value="AAA_32"/>
    <property type="match status" value="1"/>
</dbReference>
<name>B8GU75_THISH</name>
<gene>
    <name evidence="6" type="ordered locus">Tgr7_0259</name>
</gene>
<sequence length="832" mass="91852">MFPDEGALIAPDPESHWMSESHKKKSSPDGPSATALSADALFHGCDPALLDFETTADLPDLDHVMGQERALEALDFGIEMAHEGYNLYVLGSTGLGKRSLVNRLLGESAARRPVPSDWCYINDFDTPHRPRALRLPAGTGQALRRDMQQAVEDIITALAAAFQSEAYRSQAQEIHDEFKERDEQAFAALREKAEREHVVLLRTPGGYTLAPTREGEILDADDFAKLPEDEQKAIEKVVEELKQDLKQLIAQIPRWQREMRERHKELSLSVSSFTLDQHLGELRRKYQDLDEVQAYIDALRKDLLENAEQIRSLGEEEGGGPNPAGQAARQLNRYKINVLVDHAHTEGAPVVYEDNPTYQNLVGRVEHTVQFGTLVTDFSLIKSGALARANGGYLVLDADKVLSHAFAWQGLKRALRAREVRIESLEAMLSIASTTTLEPEPIPLDLKVVLVGDRLLYYLLQEYDPEFGRLFKVAADFSEDIRRDDEATRLYARLIASRQRTANLRPLGRDAVARVIEQAARRAEDGERLSLHMGSLDDLLREADYWAGKAGAERVQAEHVQQAVAAGIRRASRIRERVHEEITRGIQLVDVDGERIGQVNGLSVISLGEFSFGRPSRITATARLGEGEVVDIEREVELGGAIHSKGVLILSSYLAWRYSTDLPLSLAASLTFEQSYGLVEGDSASVAELCALLSVLADAPIRQSLAVTGSVNQHGEVQAIGGVNEKIEGFFDVCAARGLTGRQGVIIPASNRPHLMLRHDVVEAVREGRFHVHAVSHVDQASTLLTGLQAGVPDEAGQWPPESLNARVQARLTTLAQLRQAFSGRDGDNPPH</sequence>
<dbReference type="AlphaFoldDB" id="B8GU75"/>
<feature type="coiled-coil region" evidence="3">
    <location>
        <begin position="231"/>
        <end position="258"/>
    </location>
</feature>
<keyword evidence="1 2" id="KW-0645">Protease</keyword>
<dbReference type="SUPFAM" id="SSF54211">
    <property type="entry name" value="Ribosomal protein S5 domain 2-like"/>
    <property type="match status" value="1"/>
</dbReference>
<dbReference type="InterPro" id="IPR008269">
    <property type="entry name" value="Lon_proteolytic"/>
</dbReference>
<protein>
    <recommendedName>
        <fullName evidence="2">endopeptidase La</fullName>
        <ecNumber evidence="2">3.4.21.53</ecNumber>
    </recommendedName>
</protein>
<comment type="similarity">
    <text evidence="2">Belongs to the peptidase S16 family.</text>
</comment>
<organism evidence="6 7">
    <name type="scientific">Thioalkalivibrio sulfidiphilus (strain HL-EbGR7)</name>
    <dbReference type="NCBI Taxonomy" id="396588"/>
    <lineage>
        <taxon>Bacteria</taxon>
        <taxon>Pseudomonadati</taxon>
        <taxon>Pseudomonadota</taxon>
        <taxon>Gammaproteobacteria</taxon>
        <taxon>Chromatiales</taxon>
        <taxon>Ectothiorhodospiraceae</taxon>
        <taxon>Thioalkalivibrio</taxon>
    </lineage>
</organism>
<comment type="catalytic activity">
    <reaction evidence="2">
        <text>Hydrolysis of proteins in presence of ATP.</text>
        <dbReference type="EC" id="3.4.21.53"/>
    </reaction>
</comment>
<dbReference type="Pfam" id="PF20436">
    <property type="entry name" value="LonB_AAA-LID"/>
    <property type="match status" value="1"/>
</dbReference>
<dbReference type="InterPro" id="IPR046843">
    <property type="entry name" value="LonB_AAA-LID"/>
</dbReference>